<dbReference type="EMBL" id="JALKCH010000014">
    <property type="protein sequence ID" value="MCK0198728.1"/>
    <property type="molecule type" value="Genomic_DNA"/>
</dbReference>
<comment type="caution">
    <text evidence="1">The sequence shown here is derived from an EMBL/GenBank/DDBJ whole genome shotgun (WGS) entry which is preliminary data.</text>
</comment>
<sequence>MQNGNNDLADGYEADILDARKRSTCIESAFAHGVRDELRRINSSPAFDASERNRRFLRYVVEETLAGRGDRIKAYVIATSVFGRGMDFNPQIDPVVRMEAQRLRRALERFYLTEGRENGVRIALPKGGYVPDFQEAPRNVSDTAPAMAFAPSCDATLASIVVGPFAIEGDETRLHAHDLGLAYQLMIGLSRYPRLGVIDAGVGEWVRTWPTPRQGSDAGADLVLTGSRIVSDRTMEVKAVLLHAGPGRVLWGCSFQRSICPGGLLHARDALAHCIVQALPTPDELVERIGSYREQAAPAQDQENDHAVRGVASLSYIRDRSRLFPKIP</sequence>
<protein>
    <submittedName>
        <fullName evidence="1">Uncharacterized protein</fullName>
    </submittedName>
</protein>
<gene>
    <name evidence="1" type="ORF">MWN34_17660</name>
</gene>
<name>A0ABT0DFJ7_9HYPH</name>
<evidence type="ECO:0000313" key="2">
    <source>
        <dbReference type="Proteomes" id="UP001203284"/>
    </source>
</evidence>
<dbReference type="Proteomes" id="UP001203284">
    <property type="component" value="Unassembled WGS sequence"/>
</dbReference>
<reference evidence="1 2" key="1">
    <citation type="submission" date="2022-04" db="EMBL/GenBank/DDBJ databases">
        <authorList>
            <person name="Grouzdev D.S."/>
            <person name="Pantiukh K.S."/>
            <person name="Krutkina M.S."/>
        </authorList>
    </citation>
    <scope>NUCLEOTIDE SEQUENCE [LARGE SCALE GENOMIC DNA]</scope>
    <source>
        <strain evidence="1 2">6x-1</strain>
    </source>
</reference>
<organism evidence="1 2">
    <name type="scientific">Ancylobacter crimeensis</name>
    <dbReference type="NCBI Taxonomy" id="2579147"/>
    <lineage>
        <taxon>Bacteria</taxon>
        <taxon>Pseudomonadati</taxon>
        <taxon>Pseudomonadota</taxon>
        <taxon>Alphaproteobacteria</taxon>
        <taxon>Hyphomicrobiales</taxon>
        <taxon>Xanthobacteraceae</taxon>
        <taxon>Ancylobacter</taxon>
    </lineage>
</organism>
<proteinExistence type="predicted"/>
<evidence type="ECO:0000313" key="1">
    <source>
        <dbReference type="EMBL" id="MCK0198728.1"/>
    </source>
</evidence>
<keyword evidence="2" id="KW-1185">Reference proteome</keyword>
<accession>A0ABT0DFJ7</accession>
<dbReference type="RefSeq" id="WP_247030630.1">
    <property type="nucleotide sequence ID" value="NZ_JALKCH010000014.1"/>
</dbReference>